<keyword evidence="3 8" id="KW-0813">Transport</keyword>
<evidence type="ECO:0000313" key="10">
    <source>
        <dbReference type="EMBL" id="BAV32740.1"/>
    </source>
</evidence>
<comment type="function">
    <text evidence="8">Mediates influx of magnesium ions.</text>
</comment>
<dbReference type="InterPro" id="IPR045863">
    <property type="entry name" value="CorA_TM1_TM2"/>
</dbReference>
<dbReference type="KEGG" id="slim:SCL_0418"/>
<dbReference type="SUPFAM" id="SSF143865">
    <property type="entry name" value="CorA soluble domain-like"/>
    <property type="match status" value="1"/>
</dbReference>
<dbReference type="FunCoup" id="A0A1B4XD80">
    <property type="interactions" value="183"/>
</dbReference>
<dbReference type="PANTHER" id="PTHR46494:SF1">
    <property type="entry name" value="CORA FAMILY METAL ION TRANSPORTER (EUROFUNG)"/>
    <property type="match status" value="1"/>
</dbReference>
<dbReference type="InterPro" id="IPR002523">
    <property type="entry name" value="MgTranspt_CorA/ZnTranspt_ZntB"/>
</dbReference>
<reference evidence="10 11" key="1">
    <citation type="submission" date="2015-05" db="EMBL/GenBank/DDBJ databases">
        <title>Complete genome sequence of a sulfur-oxidizing gammaproteobacterium strain HA5.</title>
        <authorList>
            <person name="Miura A."/>
            <person name="Kojima H."/>
            <person name="Fukui M."/>
        </authorList>
    </citation>
    <scope>NUCLEOTIDE SEQUENCE [LARGE SCALE GENOMIC DNA]</scope>
    <source>
        <strain evidence="10 11">HA5</strain>
    </source>
</reference>
<dbReference type="GO" id="GO:0050897">
    <property type="term" value="F:cobalt ion binding"/>
    <property type="evidence" value="ECO:0007669"/>
    <property type="project" value="TreeGrafter"/>
</dbReference>
<organism evidence="10 11">
    <name type="scientific">Sulfuricaulis limicola</name>
    <dbReference type="NCBI Taxonomy" id="1620215"/>
    <lineage>
        <taxon>Bacteria</taxon>
        <taxon>Pseudomonadati</taxon>
        <taxon>Pseudomonadota</taxon>
        <taxon>Gammaproteobacteria</taxon>
        <taxon>Acidiferrobacterales</taxon>
        <taxon>Acidiferrobacteraceae</taxon>
        <taxon>Sulfuricaulis</taxon>
    </lineage>
</organism>
<evidence type="ECO:0000256" key="2">
    <source>
        <dbReference type="ARBA" id="ARBA00009765"/>
    </source>
</evidence>
<dbReference type="SUPFAM" id="SSF144083">
    <property type="entry name" value="Magnesium transport protein CorA, transmembrane region"/>
    <property type="match status" value="1"/>
</dbReference>
<keyword evidence="7 8" id="KW-0472">Membrane</keyword>
<feature type="transmembrane region" description="Helical" evidence="8">
    <location>
        <begin position="328"/>
        <end position="348"/>
    </location>
</feature>
<evidence type="ECO:0000256" key="3">
    <source>
        <dbReference type="ARBA" id="ARBA00022448"/>
    </source>
</evidence>
<evidence type="ECO:0000313" key="11">
    <source>
        <dbReference type="Proteomes" id="UP000243180"/>
    </source>
</evidence>
<sequence>MTRLMQKRSRKTGLPPGTAVHIGEKRTERTRLQLLHYDAAQVTERELEGVEEGVNLRPGTGVTWVHVTGVHDVALLDRLGRGFGLHPLVLEDISNTDQRPKFEDYGDYIYVVLKMLHDGTQGQEIKTEQVSIIFGKDYVLSFEEAEPTVFDPVRERIRAGRARTRERGADYLAYSLLDAVVDNYFALLEQVGERMEELHGALLASPSPRMQQSLHQLRREMVLLRKSVWPLREVLGGLERGQSGLIGKETYIYLRDVYDHTVHVIDTIETFRDMIGGLMDIYLMSLSNRMNEIMKVLTIIATIFMPLTFIAGVYGMNFRHMPELGWEWGYPLVLLLMATAAGGMLLFFRRKKWI</sequence>
<accession>A0A1B4XD80</accession>
<keyword evidence="5 8" id="KW-0812">Transmembrane</keyword>
<dbReference type="FunFam" id="1.20.58.340:FF:000012">
    <property type="entry name" value="Magnesium transport protein CorA"/>
    <property type="match status" value="1"/>
</dbReference>
<dbReference type="Proteomes" id="UP000243180">
    <property type="component" value="Chromosome"/>
</dbReference>
<comment type="subcellular location">
    <subcellularLocation>
        <location evidence="1">Cell membrane</location>
        <topology evidence="1">Multi-pass membrane protein</topology>
    </subcellularLocation>
    <subcellularLocation>
        <location evidence="8">Membrane</location>
        <topology evidence="8">Multi-pass membrane protein</topology>
    </subcellularLocation>
</comment>
<keyword evidence="6 8" id="KW-1133">Transmembrane helix</keyword>
<dbReference type="RefSeq" id="WP_096359531.1">
    <property type="nucleotide sequence ID" value="NZ_AP014879.1"/>
</dbReference>
<dbReference type="InterPro" id="IPR045861">
    <property type="entry name" value="CorA_cytoplasmic_dom"/>
</dbReference>
<dbReference type="Pfam" id="PF01544">
    <property type="entry name" value="CorA"/>
    <property type="match status" value="1"/>
</dbReference>
<dbReference type="NCBIfam" id="TIGR00383">
    <property type="entry name" value="corA"/>
    <property type="match status" value="1"/>
</dbReference>
<name>A0A1B4XD80_9GAMM</name>
<gene>
    <name evidence="8" type="primary">corA</name>
    <name evidence="10" type="ORF">SCL_0418</name>
</gene>
<dbReference type="AlphaFoldDB" id="A0A1B4XD80"/>
<feature type="transmembrane region" description="Helical" evidence="8">
    <location>
        <begin position="296"/>
        <end position="316"/>
    </location>
</feature>
<evidence type="ECO:0000256" key="6">
    <source>
        <dbReference type="ARBA" id="ARBA00022989"/>
    </source>
</evidence>
<comment type="similarity">
    <text evidence="2 8">Belongs to the CorA metal ion transporter (MIT) (TC 1.A.35) family.</text>
</comment>
<dbReference type="InParanoid" id="A0A1B4XD80"/>
<dbReference type="Gene3D" id="3.30.460.20">
    <property type="entry name" value="CorA soluble domain-like"/>
    <property type="match status" value="1"/>
</dbReference>
<protein>
    <recommendedName>
        <fullName evidence="8">Magnesium transport protein CorA</fullName>
    </recommendedName>
</protein>
<keyword evidence="8" id="KW-0406">Ion transport</keyword>
<feature type="compositionally biased region" description="Basic residues" evidence="9">
    <location>
        <begin position="1"/>
        <end position="11"/>
    </location>
</feature>
<evidence type="ECO:0000256" key="1">
    <source>
        <dbReference type="ARBA" id="ARBA00004651"/>
    </source>
</evidence>
<dbReference type="InterPro" id="IPR004488">
    <property type="entry name" value="Mg/Co-transport_prot_CorA"/>
</dbReference>
<dbReference type="GO" id="GO:0000287">
    <property type="term" value="F:magnesium ion binding"/>
    <property type="evidence" value="ECO:0007669"/>
    <property type="project" value="TreeGrafter"/>
</dbReference>
<dbReference type="CDD" id="cd12828">
    <property type="entry name" value="TmCorA-like_1"/>
    <property type="match status" value="1"/>
</dbReference>
<dbReference type="GO" id="GO:0005886">
    <property type="term" value="C:plasma membrane"/>
    <property type="evidence" value="ECO:0007669"/>
    <property type="project" value="UniProtKB-SubCell"/>
</dbReference>
<evidence type="ECO:0000256" key="9">
    <source>
        <dbReference type="SAM" id="MobiDB-lite"/>
    </source>
</evidence>
<dbReference type="OrthoDB" id="9803416at2"/>
<dbReference type="PANTHER" id="PTHR46494">
    <property type="entry name" value="CORA FAMILY METAL ION TRANSPORTER (EUROFUNG)"/>
    <property type="match status" value="1"/>
</dbReference>
<keyword evidence="11" id="KW-1185">Reference proteome</keyword>
<feature type="region of interest" description="Disordered" evidence="9">
    <location>
        <begin position="1"/>
        <end position="20"/>
    </location>
</feature>
<keyword evidence="4 8" id="KW-1003">Cell membrane</keyword>
<dbReference type="GO" id="GO:0015087">
    <property type="term" value="F:cobalt ion transmembrane transporter activity"/>
    <property type="evidence" value="ECO:0007669"/>
    <property type="project" value="UniProtKB-UniRule"/>
</dbReference>
<evidence type="ECO:0000256" key="8">
    <source>
        <dbReference type="RuleBase" id="RU362010"/>
    </source>
</evidence>
<evidence type="ECO:0000256" key="4">
    <source>
        <dbReference type="ARBA" id="ARBA00022475"/>
    </source>
</evidence>
<dbReference type="Gene3D" id="1.20.58.340">
    <property type="entry name" value="Magnesium transport protein CorA, transmembrane region"/>
    <property type="match status" value="2"/>
</dbReference>
<evidence type="ECO:0000256" key="7">
    <source>
        <dbReference type="ARBA" id="ARBA00023136"/>
    </source>
</evidence>
<proteinExistence type="inferred from homology"/>
<keyword evidence="8" id="KW-0460">Magnesium</keyword>
<dbReference type="EMBL" id="AP014879">
    <property type="protein sequence ID" value="BAV32740.1"/>
    <property type="molecule type" value="Genomic_DNA"/>
</dbReference>
<evidence type="ECO:0000256" key="5">
    <source>
        <dbReference type="ARBA" id="ARBA00022692"/>
    </source>
</evidence>
<dbReference type="GO" id="GO:0015095">
    <property type="term" value="F:magnesium ion transmembrane transporter activity"/>
    <property type="evidence" value="ECO:0007669"/>
    <property type="project" value="UniProtKB-UniRule"/>
</dbReference>